<dbReference type="InterPro" id="IPR017871">
    <property type="entry name" value="ABC_transporter-like_CS"/>
</dbReference>
<evidence type="ECO:0000313" key="12">
    <source>
        <dbReference type="EMBL" id="CTQ46780.1"/>
    </source>
</evidence>
<evidence type="ECO:0000259" key="11">
    <source>
        <dbReference type="PROSITE" id="PS50893"/>
    </source>
</evidence>
<dbReference type="PROSITE" id="PS50893">
    <property type="entry name" value="ABC_TRANSPORTER_2"/>
    <property type="match status" value="1"/>
</dbReference>
<dbReference type="InterPro" id="IPR027417">
    <property type="entry name" value="P-loop_NTPase"/>
</dbReference>
<dbReference type="SUPFAM" id="SSF52540">
    <property type="entry name" value="P-loop containing nucleoside triphosphate hydrolases"/>
    <property type="match status" value="1"/>
</dbReference>
<keyword evidence="6" id="KW-0547">Nucleotide-binding</keyword>
<dbReference type="GO" id="GO:0005524">
    <property type="term" value="F:ATP binding"/>
    <property type="evidence" value="ECO:0007669"/>
    <property type="project" value="UniProtKB-KW"/>
</dbReference>
<evidence type="ECO:0000256" key="10">
    <source>
        <dbReference type="ARBA" id="ARBA00023136"/>
    </source>
</evidence>
<evidence type="ECO:0000256" key="3">
    <source>
        <dbReference type="ARBA" id="ARBA00022448"/>
    </source>
</evidence>
<evidence type="ECO:0000256" key="5">
    <source>
        <dbReference type="ARBA" id="ARBA00022496"/>
    </source>
</evidence>
<keyword evidence="8" id="KW-0408">Iron</keyword>
<protein>
    <submittedName>
        <fullName evidence="12">Iron(3+)-hydroxamate import ATP-binding protein FhuC</fullName>
        <ecNumber evidence="12">3.6.3.34</ecNumber>
    </submittedName>
</protein>
<dbReference type="PROSITE" id="PS00211">
    <property type="entry name" value="ABC_TRANSPORTER_1"/>
    <property type="match status" value="1"/>
</dbReference>
<dbReference type="EC" id="3.6.3.34" evidence="12"/>
<keyword evidence="12" id="KW-0378">Hydrolase</keyword>
<dbReference type="EMBL" id="CXST01000004">
    <property type="protein sequence ID" value="CTQ46780.1"/>
    <property type="molecule type" value="Genomic_DNA"/>
</dbReference>
<keyword evidence="13" id="KW-1185">Reference proteome</keyword>
<reference evidence="13" key="1">
    <citation type="submission" date="2015-07" db="EMBL/GenBank/DDBJ databases">
        <authorList>
            <person name="Rodrigo-Torres Lidia"/>
            <person name="Arahal R.David."/>
        </authorList>
    </citation>
    <scope>NUCLEOTIDE SEQUENCE [LARGE SCALE GENOMIC DNA]</scope>
    <source>
        <strain evidence="13">CECT 4801</strain>
    </source>
</reference>
<evidence type="ECO:0000256" key="9">
    <source>
        <dbReference type="ARBA" id="ARBA00023065"/>
    </source>
</evidence>
<dbReference type="PANTHER" id="PTHR42771:SF3">
    <property type="entry name" value="PETROBACTIN IMPORT ATP-BINDING PROTEIN YCLP"/>
    <property type="match status" value="1"/>
</dbReference>
<evidence type="ECO:0000256" key="7">
    <source>
        <dbReference type="ARBA" id="ARBA00022840"/>
    </source>
</evidence>
<dbReference type="GO" id="GO:0016887">
    <property type="term" value="F:ATP hydrolysis activity"/>
    <property type="evidence" value="ECO:0007669"/>
    <property type="project" value="InterPro"/>
</dbReference>
<keyword evidence="7 12" id="KW-0067">ATP-binding</keyword>
<dbReference type="InterPro" id="IPR003439">
    <property type="entry name" value="ABC_transporter-like_ATP-bd"/>
</dbReference>
<proteinExistence type="inferred from homology"/>
<organism evidence="12 13">
    <name type="scientific">Roseibium aggregatum</name>
    <dbReference type="NCBI Taxonomy" id="187304"/>
    <lineage>
        <taxon>Bacteria</taxon>
        <taxon>Pseudomonadati</taxon>
        <taxon>Pseudomonadota</taxon>
        <taxon>Alphaproteobacteria</taxon>
        <taxon>Hyphomicrobiales</taxon>
        <taxon>Stappiaceae</taxon>
        <taxon>Roseibium</taxon>
    </lineage>
</organism>
<dbReference type="AlphaFoldDB" id="A0A0M6YD90"/>
<keyword evidence="5" id="KW-0410">Iron transport</keyword>
<feature type="domain" description="ABC transporter" evidence="11">
    <location>
        <begin position="2"/>
        <end position="236"/>
    </location>
</feature>
<sequence length="252" mass="27969">MIEIDNVSFHHGRVPILKNVSLKIAKGGISALIGPNGAGKSTLFALMARLLPLQTGRISFDDLDVVQSPAMKLARKLAILRQDTSVASRISVKEMVGFGRFPHHLGRPAEIDREKVDAALEMFDLTDLSKRFIDELSGGQRQRVLVAMAYAQDTDYLLLDEPLNNLDMHYARNLMRQLRSLADTHDKTIVVVLHEINYASAYADRIIALKNGEVAAMAPTADFMREDTLAAIYDMDVPIRELDGKLVALHHA</sequence>
<keyword evidence="4" id="KW-1003">Cell membrane</keyword>
<dbReference type="Gene3D" id="3.40.50.300">
    <property type="entry name" value="P-loop containing nucleotide triphosphate hydrolases"/>
    <property type="match status" value="1"/>
</dbReference>
<name>A0A0M6YD90_9HYPH</name>
<dbReference type="GO" id="GO:0006826">
    <property type="term" value="P:iron ion transport"/>
    <property type="evidence" value="ECO:0007669"/>
    <property type="project" value="UniProtKB-KW"/>
</dbReference>
<evidence type="ECO:0000256" key="1">
    <source>
        <dbReference type="ARBA" id="ARBA00004202"/>
    </source>
</evidence>
<gene>
    <name evidence="12" type="primary">fhuC_2</name>
    <name evidence="12" type="ORF">LAL4801_05239</name>
</gene>
<dbReference type="Pfam" id="PF00005">
    <property type="entry name" value="ABC_tran"/>
    <property type="match status" value="1"/>
</dbReference>
<keyword evidence="3" id="KW-0813">Transport</keyword>
<evidence type="ECO:0000256" key="6">
    <source>
        <dbReference type="ARBA" id="ARBA00022741"/>
    </source>
</evidence>
<evidence type="ECO:0000256" key="4">
    <source>
        <dbReference type="ARBA" id="ARBA00022475"/>
    </source>
</evidence>
<evidence type="ECO:0000256" key="2">
    <source>
        <dbReference type="ARBA" id="ARBA00005417"/>
    </source>
</evidence>
<dbReference type="CDD" id="cd03214">
    <property type="entry name" value="ABC_Iron-Siderophores_B12_Hemin"/>
    <property type="match status" value="1"/>
</dbReference>
<dbReference type="RefSeq" id="WP_055660845.1">
    <property type="nucleotide sequence ID" value="NZ_CXST01000004.1"/>
</dbReference>
<evidence type="ECO:0000313" key="13">
    <source>
        <dbReference type="Proteomes" id="UP000048926"/>
    </source>
</evidence>
<keyword evidence="9" id="KW-0406">Ion transport</keyword>
<dbReference type="InterPro" id="IPR003593">
    <property type="entry name" value="AAA+_ATPase"/>
</dbReference>
<dbReference type="PANTHER" id="PTHR42771">
    <property type="entry name" value="IRON(3+)-HYDROXAMATE IMPORT ATP-BINDING PROTEIN FHUC"/>
    <property type="match status" value="1"/>
</dbReference>
<keyword evidence="10" id="KW-0472">Membrane</keyword>
<comment type="subcellular location">
    <subcellularLocation>
        <location evidence="1">Cell membrane</location>
        <topology evidence="1">Peripheral membrane protein</topology>
    </subcellularLocation>
</comment>
<comment type="similarity">
    <text evidence="2">Belongs to the ABC transporter superfamily.</text>
</comment>
<dbReference type="FunFam" id="3.40.50.300:FF:000134">
    <property type="entry name" value="Iron-enterobactin ABC transporter ATP-binding protein"/>
    <property type="match status" value="1"/>
</dbReference>
<dbReference type="InterPro" id="IPR051535">
    <property type="entry name" value="Siderophore_ABC-ATPase"/>
</dbReference>
<evidence type="ECO:0000256" key="8">
    <source>
        <dbReference type="ARBA" id="ARBA00023004"/>
    </source>
</evidence>
<dbReference type="Proteomes" id="UP000048926">
    <property type="component" value="Unassembled WGS sequence"/>
</dbReference>
<dbReference type="SMART" id="SM00382">
    <property type="entry name" value="AAA"/>
    <property type="match status" value="1"/>
</dbReference>
<dbReference type="GO" id="GO:0005886">
    <property type="term" value="C:plasma membrane"/>
    <property type="evidence" value="ECO:0007669"/>
    <property type="project" value="UniProtKB-SubCell"/>
</dbReference>
<accession>A0A0M6YD90</accession>
<dbReference type="OrthoDB" id="9805601at2"/>